<keyword evidence="2" id="KW-1185">Reference proteome</keyword>
<accession>A0AAN4W348</accession>
<sequence>MVLKISLLVFLFNIFQNNINEIKGNAINSIQLSLEQIPESFNSNKQCVLAISLDENTFGVAYLDKATAYDIISYLQGDNTIYGCYRSEFDLFIVGGWKGWDIYKVNNVISLDYFEKIIFPSIDINDSSFVIFDRVYEDILCYVFKVKSKKKVILINNDWLESLIIK</sequence>
<dbReference type="EMBL" id="BQKE01000003">
    <property type="protein sequence ID" value="GJM63660.1"/>
    <property type="molecule type" value="Genomic_DNA"/>
</dbReference>
<name>A0AAN4W348_9BACT</name>
<comment type="caution">
    <text evidence="1">The sequence shown here is derived from an EMBL/GenBank/DDBJ whole genome shotgun (WGS) entry which is preliminary data.</text>
</comment>
<reference evidence="1 2" key="1">
    <citation type="submission" date="2021-12" db="EMBL/GenBank/DDBJ databases">
        <title>Genome sequencing of bacteria with rrn-lacking chromosome and rrn-plasmid.</title>
        <authorList>
            <person name="Anda M."/>
            <person name="Iwasaki W."/>
        </authorList>
    </citation>
    <scope>NUCLEOTIDE SEQUENCE [LARGE SCALE GENOMIC DNA]</scope>
    <source>
        <strain evidence="1 2">NBRC 15940</strain>
    </source>
</reference>
<organism evidence="1 2">
    <name type="scientific">Persicobacter diffluens</name>
    <dbReference type="NCBI Taxonomy" id="981"/>
    <lineage>
        <taxon>Bacteria</taxon>
        <taxon>Pseudomonadati</taxon>
        <taxon>Bacteroidota</taxon>
        <taxon>Cytophagia</taxon>
        <taxon>Cytophagales</taxon>
        <taxon>Persicobacteraceae</taxon>
        <taxon>Persicobacter</taxon>
    </lineage>
</organism>
<protein>
    <submittedName>
        <fullName evidence="1">Uncharacterized protein</fullName>
    </submittedName>
</protein>
<evidence type="ECO:0000313" key="2">
    <source>
        <dbReference type="Proteomes" id="UP001310022"/>
    </source>
</evidence>
<dbReference type="AlphaFoldDB" id="A0AAN4W348"/>
<proteinExistence type="predicted"/>
<dbReference type="Proteomes" id="UP001310022">
    <property type="component" value="Unassembled WGS sequence"/>
</dbReference>
<evidence type="ECO:0000313" key="1">
    <source>
        <dbReference type="EMBL" id="GJM63660.1"/>
    </source>
</evidence>
<gene>
    <name evidence="1" type="ORF">PEDI_42120</name>
</gene>